<evidence type="ECO:0000313" key="3">
    <source>
        <dbReference type="Proteomes" id="UP000615455"/>
    </source>
</evidence>
<comment type="caution">
    <text evidence="2">The sequence shown here is derived from an EMBL/GenBank/DDBJ whole genome shotgun (WGS) entry which is preliminary data.</text>
</comment>
<dbReference type="InterPro" id="IPR012312">
    <property type="entry name" value="Hemerythrin-like"/>
</dbReference>
<dbReference type="Gene3D" id="1.20.120.520">
    <property type="entry name" value="nmb1532 protein domain like"/>
    <property type="match status" value="1"/>
</dbReference>
<name>A0ABQ1FEH4_9BACL</name>
<sequence length="180" mass="20656">MAIHATGYASGIASSNPDELAYATDRLRAEHEELRDQLRLLETSAKGVILSDDLVKGIQLVHELRDRTQRFVEVLKRHSDWEEKELFPFLLTYFDRHSGPSILPSFWVLEKDHQLGLSFIESFQEAVSKVSPLVPKKQLAEITSHLVQACLILNDHFTMEEQLVFPITEQVMTDLESFFC</sequence>
<accession>A0ABQ1FEH4</accession>
<evidence type="ECO:0000259" key="1">
    <source>
        <dbReference type="Pfam" id="PF01814"/>
    </source>
</evidence>
<protein>
    <recommendedName>
        <fullName evidence="1">Hemerythrin-like domain-containing protein</fullName>
    </recommendedName>
</protein>
<dbReference type="RefSeq" id="WP_189019496.1">
    <property type="nucleotide sequence ID" value="NZ_BMHE01000057.1"/>
</dbReference>
<gene>
    <name evidence="2" type="ORF">GCM10008018_63700</name>
</gene>
<keyword evidence="3" id="KW-1185">Reference proteome</keyword>
<dbReference type="EMBL" id="BMHE01000057">
    <property type="protein sequence ID" value="GGA09330.1"/>
    <property type="molecule type" value="Genomic_DNA"/>
</dbReference>
<feature type="domain" description="Hemerythrin-like" evidence="1">
    <location>
        <begin position="24"/>
        <end position="167"/>
    </location>
</feature>
<organism evidence="2 3">
    <name type="scientific">Paenibacillus marchantiophytorum</name>
    <dbReference type="NCBI Taxonomy" id="1619310"/>
    <lineage>
        <taxon>Bacteria</taxon>
        <taxon>Bacillati</taxon>
        <taxon>Bacillota</taxon>
        <taxon>Bacilli</taxon>
        <taxon>Bacillales</taxon>
        <taxon>Paenibacillaceae</taxon>
        <taxon>Paenibacillus</taxon>
    </lineage>
</organism>
<evidence type="ECO:0000313" key="2">
    <source>
        <dbReference type="EMBL" id="GGA09330.1"/>
    </source>
</evidence>
<reference evidence="3" key="1">
    <citation type="journal article" date="2019" name="Int. J. Syst. Evol. Microbiol.">
        <title>The Global Catalogue of Microorganisms (GCM) 10K type strain sequencing project: providing services to taxonomists for standard genome sequencing and annotation.</title>
        <authorList>
            <consortium name="The Broad Institute Genomics Platform"/>
            <consortium name="The Broad Institute Genome Sequencing Center for Infectious Disease"/>
            <person name="Wu L."/>
            <person name="Ma J."/>
        </authorList>
    </citation>
    <scope>NUCLEOTIDE SEQUENCE [LARGE SCALE GENOMIC DNA]</scope>
    <source>
        <strain evidence="3">CGMCC 1.15043</strain>
    </source>
</reference>
<dbReference type="Proteomes" id="UP000615455">
    <property type="component" value="Unassembled WGS sequence"/>
</dbReference>
<proteinExistence type="predicted"/>
<dbReference type="Pfam" id="PF01814">
    <property type="entry name" value="Hemerythrin"/>
    <property type="match status" value="1"/>
</dbReference>